<dbReference type="SUPFAM" id="SSF55729">
    <property type="entry name" value="Acyl-CoA N-acyltransferases (Nat)"/>
    <property type="match status" value="1"/>
</dbReference>
<dbReference type="InterPro" id="IPR036412">
    <property type="entry name" value="HAD-like_sf"/>
</dbReference>
<dbReference type="InterPro" id="IPR010033">
    <property type="entry name" value="HAD_SF_ppase_IIIC"/>
</dbReference>
<dbReference type="RefSeq" id="WP_069991546.1">
    <property type="nucleotide sequence ID" value="NZ_LJGV01000022.1"/>
</dbReference>
<dbReference type="Gene3D" id="3.40.630.30">
    <property type="match status" value="1"/>
</dbReference>
<dbReference type="Gene3D" id="3.40.50.1110">
    <property type="entry name" value="SGNH hydrolase"/>
    <property type="match status" value="1"/>
</dbReference>
<evidence type="ECO:0000259" key="2">
    <source>
        <dbReference type="PROSITE" id="PS51186"/>
    </source>
</evidence>
<proteinExistence type="predicted"/>
<gene>
    <name evidence="3" type="ORF">AN217_10795</name>
</gene>
<dbReference type="EMBL" id="LJGV01000022">
    <property type="protein sequence ID" value="OEU98227.1"/>
    <property type="molecule type" value="Genomic_DNA"/>
</dbReference>
<dbReference type="Proteomes" id="UP000175829">
    <property type="component" value="Unassembled WGS sequence"/>
</dbReference>
<protein>
    <submittedName>
        <fullName evidence="3">FkbH domain-containing protein</fullName>
    </submittedName>
</protein>
<dbReference type="NCBIfam" id="TIGR01686">
    <property type="entry name" value="FkbH"/>
    <property type="match status" value="1"/>
</dbReference>
<feature type="region of interest" description="Disordered" evidence="1">
    <location>
        <begin position="597"/>
        <end position="687"/>
    </location>
</feature>
<evidence type="ECO:0000313" key="4">
    <source>
        <dbReference type="Proteomes" id="UP000175829"/>
    </source>
</evidence>
<dbReference type="SUPFAM" id="SSF56784">
    <property type="entry name" value="HAD-like"/>
    <property type="match status" value="1"/>
</dbReference>
<evidence type="ECO:0000256" key="1">
    <source>
        <dbReference type="SAM" id="MobiDB-lite"/>
    </source>
</evidence>
<dbReference type="Gene3D" id="3.40.50.1000">
    <property type="entry name" value="HAD superfamily/HAD-like"/>
    <property type="match status" value="1"/>
</dbReference>
<dbReference type="NCBIfam" id="TIGR01681">
    <property type="entry name" value="HAD-SF-IIIC"/>
    <property type="match status" value="1"/>
</dbReference>
<organism evidence="3 4">
    <name type="scientific">Streptomyces qinglanensis</name>
    <dbReference type="NCBI Taxonomy" id="943816"/>
    <lineage>
        <taxon>Bacteria</taxon>
        <taxon>Bacillati</taxon>
        <taxon>Actinomycetota</taxon>
        <taxon>Actinomycetes</taxon>
        <taxon>Kitasatosporales</taxon>
        <taxon>Streptomycetaceae</taxon>
        <taxon>Streptomyces</taxon>
    </lineage>
</organism>
<dbReference type="InterPro" id="IPR023214">
    <property type="entry name" value="HAD_sf"/>
</dbReference>
<comment type="caution">
    <text evidence="3">The sequence shown here is derived from an EMBL/GenBank/DDBJ whole genome shotgun (WGS) entry which is preliminary data.</text>
</comment>
<dbReference type="InterPro" id="IPR010037">
    <property type="entry name" value="FkbH_domain"/>
</dbReference>
<reference evidence="3 4" key="1">
    <citation type="journal article" date="2016" name="Front. Microbiol.">
        <title>Comparative Genomics Analysis of Streptomyces Species Reveals Their Adaptation to the Marine Environment and Their Diversity at the Genomic Level.</title>
        <authorList>
            <person name="Tian X."/>
            <person name="Zhang Z."/>
            <person name="Yang T."/>
            <person name="Chen M."/>
            <person name="Li J."/>
            <person name="Chen F."/>
            <person name="Yang J."/>
            <person name="Li W."/>
            <person name="Zhang B."/>
            <person name="Zhang Z."/>
            <person name="Wu J."/>
            <person name="Zhang C."/>
            <person name="Long L."/>
            <person name="Xiao J."/>
        </authorList>
    </citation>
    <scope>NUCLEOTIDE SEQUENCE [LARGE SCALE GENOMIC DNA]</scope>
    <source>
        <strain evidence="3 4">SCSIO M10379</strain>
    </source>
</reference>
<dbReference type="InterPro" id="IPR016181">
    <property type="entry name" value="Acyl_CoA_acyltransferase"/>
</dbReference>
<dbReference type="GO" id="GO:0016747">
    <property type="term" value="F:acyltransferase activity, transferring groups other than amino-acyl groups"/>
    <property type="evidence" value="ECO:0007669"/>
    <property type="project" value="InterPro"/>
</dbReference>
<dbReference type="PROSITE" id="PS51186">
    <property type="entry name" value="GNAT"/>
    <property type="match status" value="1"/>
</dbReference>
<feature type="domain" description="N-acetyltransferase" evidence="2">
    <location>
        <begin position="464"/>
        <end position="615"/>
    </location>
</feature>
<dbReference type="AlphaFoldDB" id="A0A1E7K2R1"/>
<name>A0A1E7K2R1_9ACTN</name>
<feature type="compositionally biased region" description="Low complexity" evidence="1">
    <location>
        <begin position="657"/>
        <end position="673"/>
    </location>
</feature>
<evidence type="ECO:0000313" key="3">
    <source>
        <dbReference type="EMBL" id="OEU98227.1"/>
    </source>
</evidence>
<dbReference type="InterPro" id="IPR036514">
    <property type="entry name" value="SGNH_hydro_sf"/>
</dbReference>
<sequence length="687" mass="72737">MPDRDPAPAPGAALRTLHARGRLAAEYPAVRELLAGADRDALDFAGRVLAPLDPEEVLAHHPDTPVVRVAVTGRGTVGEVVPALTAQLARHGILARTRVCGSGGYLGDLADPNSPLYAHAPEVTLCVLDPLTVWDKVEVPWQPLEVSVAAERRRRVLGELAQAHAASAPRGATLVLNTVPLLRRFTHQLTSLTQRAELSGLWKQFNADLLHMARPSAGLAVLDLEPVTSAGVRADEPRLGAYADAHCTAELLAHYAREAAHLIRALRGEAKKCLVLDLDGTLWDGVLAEDGPEGVTAAGTLRGAAFGAFQRTVRQLASQGVLLAVCSRNDAGAVRRALAEHPEFPLRPDDFATVVADWGSKAEGVRTVAERLGLAPEAVVFADDTPFERASVRAGVPGAAVVELDAEPALHTEHLLADGWFDTPALTDEDRLRPVRYARRAARVGSEAASADHRAFLATLELRVDVSPAREHELARLAQLTLRTNRFNLTGERLGTEQVRQCAAAPGAAVLAVRAADRFGDEGVVGAVFARIDGDRLRVENLLLSCRVLGRGIEEALLGGLLAAAREAGLTAVHAVWRPTRANAAVRTLCPRHGFRVVGGPGARPGGDRATGPAPAPAAEAGPENGAESRAGEVRFAHPLRTLPPVPGHVTLRLQLTDEPVQPTEPTEPTEPTADGAEVATCTPSRS</sequence>
<dbReference type="PATRIC" id="fig|943816.4.peg.1573"/>
<feature type="compositionally biased region" description="Low complexity" evidence="1">
    <location>
        <begin position="608"/>
        <end position="628"/>
    </location>
</feature>
<dbReference type="InterPro" id="IPR000182">
    <property type="entry name" value="GNAT_dom"/>
</dbReference>
<accession>A0A1E7K2R1</accession>